<evidence type="ECO:0000256" key="10">
    <source>
        <dbReference type="ARBA" id="ARBA00022605"/>
    </source>
</evidence>
<feature type="binding site" evidence="18">
    <location>
        <position position="143"/>
    </location>
    <ligand>
        <name>NAD(+)</name>
        <dbReference type="ChEBI" id="CHEBI:57540"/>
    </ligand>
</feature>
<comment type="similarity">
    <text evidence="6 18">Belongs to the sugar phosphate cyclases superfamily. Dehydroquinate synthase family.</text>
</comment>
<comment type="pathway">
    <text evidence="5 18">Metabolic intermediate biosynthesis; chorismate biosynthesis; chorismate from D-erythrose 4-phosphate and phosphoenolpyruvate: step 2/7.</text>
</comment>
<dbReference type="CDD" id="cd08195">
    <property type="entry name" value="DHQS"/>
    <property type="match status" value="1"/>
</dbReference>
<accession>A0A193LK42</accession>
<keyword evidence="16 18" id="KW-0456">Lyase</keyword>
<feature type="binding site" evidence="18">
    <location>
        <position position="152"/>
    </location>
    <ligand>
        <name>NAD(+)</name>
        <dbReference type="ChEBI" id="CHEBI:57540"/>
    </ligand>
</feature>
<keyword evidence="9 18" id="KW-0963">Cytoplasm</keyword>
<feature type="binding site" evidence="18">
    <location>
        <begin position="72"/>
        <end position="77"/>
    </location>
    <ligand>
        <name>NAD(+)</name>
        <dbReference type="ChEBI" id="CHEBI:57540"/>
    </ligand>
</feature>
<dbReference type="UniPathway" id="UPA00053">
    <property type="reaction ID" value="UER00085"/>
</dbReference>
<keyword evidence="11 18" id="KW-0479">Metal-binding</keyword>
<evidence type="ECO:0000256" key="16">
    <source>
        <dbReference type="ARBA" id="ARBA00023239"/>
    </source>
</evidence>
<evidence type="ECO:0000256" key="1">
    <source>
        <dbReference type="ARBA" id="ARBA00001393"/>
    </source>
</evidence>
<evidence type="ECO:0000256" key="8">
    <source>
        <dbReference type="ARBA" id="ARBA00017684"/>
    </source>
</evidence>
<evidence type="ECO:0000256" key="15">
    <source>
        <dbReference type="ARBA" id="ARBA00023141"/>
    </source>
</evidence>
<evidence type="ECO:0000259" key="20">
    <source>
        <dbReference type="Pfam" id="PF24621"/>
    </source>
</evidence>
<comment type="cofactor">
    <cofactor evidence="18">
        <name>Co(2+)</name>
        <dbReference type="ChEBI" id="CHEBI:48828"/>
    </cofactor>
    <cofactor evidence="18">
        <name>Zn(2+)</name>
        <dbReference type="ChEBI" id="CHEBI:29105"/>
    </cofactor>
    <text evidence="18">Binds 1 divalent metal cation per subunit. Can use either Co(2+) or Zn(2+).</text>
</comment>
<dbReference type="InterPro" id="IPR056179">
    <property type="entry name" value="DHQS_C"/>
</dbReference>
<name>A0A193LK42_9GAMM</name>
<keyword evidence="15 18" id="KW-0057">Aromatic amino acid biosynthesis</keyword>
<feature type="binding site" evidence="18">
    <location>
        <begin position="130"/>
        <end position="131"/>
    </location>
    <ligand>
        <name>NAD(+)</name>
        <dbReference type="ChEBI" id="CHEBI:57540"/>
    </ligand>
</feature>
<comment type="catalytic activity">
    <reaction evidence="1 18">
        <text>7-phospho-2-dehydro-3-deoxy-D-arabino-heptonate = 3-dehydroquinate + phosphate</text>
        <dbReference type="Rhea" id="RHEA:21968"/>
        <dbReference type="ChEBI" id="CHEBI:32364"/>
        <dbReference type="ChEBI" id="CHEBI:43474"/>
        <dbReference type="ChEBI" id="CHEBI:58394"/>
        <dbReference type="EC" id="4.2.3.4"/>
    </reaction>
</comment>
<evidence type="ECO:0000256" key="7">
    <source>
        <dbReference type="ARBA" id="ARBA00013031"/>
    </source>
</evidence>
<dbReference type="PANTHER" id="PTHR43622">
    <property type="entry name" value="3-DEHYDROQUINATE SYNTHASE"/>
    <property type="match status" value="1"/>
</dbReference>
<keyword evidence="14 18" id="KW-0520">NAD</keyword>
<keyword evidence="12 18" id="KW-0547">Nucleotide-binding</keyword>
<comment type="function">
    <text evidence="3 18">Catalyzes the conversion of 3-deoxy-D-arabino-heptulosonate 7-phosphate (DAHP) to dehydroquinate (DHQ).</text>
</comment>
<dbReference type="Gene3D" id="3.40.50.1970">
    <property type="match status" value="1"/>
</dbReference>
<organism evidence="21 22">
    <name type="scientific">Woeseia oceani</name>
    <dbReference type="NCBI Taxonomy" id="1548547"/>
    <lineage>
        <taxon>Bacteria</taxon>
        <taxon>Pseudomonadati</taxon>
        <taxon>Pseudomonadota</taxon>
        <taxon>Gammaproteobacteria</taxon>
        <taxon>Woeseiales</taxon>
        <taxon>Woeseiaceae</taxon>
        <taxon>Woeseia</taxon>
    </lineage>
</organism>
<dbReference type="Proteomes" id="UP000092695">
    <property type="component" value="Chromosome"/>
</dbReference>
<dbReference type="HAMAP" id="MF_00110">
    <property type="entry name" value="DHQ_synthase"/>
    <property type="match status" value="1"/>
</dbReference>
<evidence type="ECO:0000256" key="5">
    <source>
        <dbReference type="ARBA" id="ARBA00004661"/>
    </source>
</evidence>
<evidence type="ECO:0000256" key="18">
    <source>
        <dbReference type="HAMAP-Rule" id="MF_00110"/>
    </source>
</evidence>
<proteinExistence type="inferred from homology"/>
<feature type="binding site" evidence="18">
    <location>
        <begin position="170"/>
        <end position="173"/>
    </location>
    <ligand>
        <name>NAD(+)</name>
        <dbReference type="ChEBI" id="CHEBI:57540"/>
    </ligand>
</feature>
<dbReference type="GO" id="GO:0009423">
    <property type="term" value="P:chorismate biosynthetic process"/>
    <property type="evidence" value="ECO:0007669"/>
    <property type="project" value="UniProtKB-UniRule"/>
</dbReference>
<dbReference type="STRING" id="1548547.BA177_17875"/>
<feature type="binding site" evidence="18">
    <location>
        <begin position="106"/>
        <end position="110"/>
    </location>
    <ligand>
        <name>NAD(+)</name>
        <dbReference type="ChEBI" id="CHEBI:57540"/>
    </ligand>
</feature>
<evidence type="ECO:0000256" key="9">
    <source>
        <dbReference type="ARBA" id="ARBA00022490"/>
    </source>
</evidence>
<feature type="binding site" evidence="18">
    <location>
        <position position="248"/>
    </location>
    <ligand>
        <name>Zn(2+)</name>
        <dbReference type="ChEBI" id="CHEBI:29105"/>
    </ligand>
</feature>
<reference evidence="21 22" key="1">
    <citation type="submission" date="2016-06" db="EMBL/GenBank/DDBJ databases">
        <title>Complete genome sequence of a deep-branching marine Gamma Proteobacterium Woeseia oceani type strain XK5.</title>
        <authorList>
            <person name="Mu D."/>
            <person name="Du Z."/>
        </authorList>
    </citation>
    <scope>NUCLEOTIDE SEQUENCE [LARGE SCALE GENOMIC DNA]</scope>
    <source>
        <strain evidence="21 22">XK5</strain>
    </source>
</reference>
<dbReference type="GO" id="GO:0009073">
    <property type="term" value="P:aromatic amino acid family biosynthetic process"/>
    <property type="evidence" value="ECO:0007669"/>
    <property type="project" value="UniProtKB-KW"/>
</dbReference>
<feature type="domain" description="3-dehydroquinate synthase C-terminal" evidence="20">
    <location>
        <begin position="182"/>
        <end position="320"/>
    </location>
</feature>
<dbReference type="RefSeq" id="WP_068618494.1">
    <property type="nucleotide sequence ID" value="NZ_CP016268.1"/>
</dbReference>
<evidence type="ECO:0000256" key="4">
    <source>
        <dbReference type="ARBA" id="ARBA00004496"/>
    </source>
</evidence>
<evidence type="ECO:0000313" key="22">
    <source>
        <dbReference type="Proteomes" id="UP000092695"/>
    </source>
</evidence>
<evidence type="ECO:0000256" key="12">
    <source>
        <dbReference type="ARBA" id="ARBA00022741"/>
    </source>
</evidence>
<dbReference type="AlphaFoldDB" id="A0A193LK42"/>
<comment type="cofactor">
    <cofactor evidence="2 18">
        <name>NAD(+)</name>
        <dbReference type="ChEBI" id="CHEBI:57540"/>
    </cofactor>
</comment>
<evidence type="ECO:0000256" key="17">
    <source>
        <dbReference type="ARBA" id="ARBA00023285"/>
    </source>
</evidence>
<dbReference type="FunFam" id="3.40.50.1970:FF:000001">
    <property type="entry name" value="3-dehydroquinate synthase"/>
    <property type="match status" value="1"/>
</dbReference>
<evidence type="ECO:0000256" key="3">
    <source>
        <dbReference type="ARBA" id="ARBA00003485"/>
    </source>
</evidence>
<dbReference type="Pfam" id="PF01761">
    <property type="entry name" value="DHQ_synthase"/>
    <property type="match status" value="1"/>
</dbReference>
<keyword evidence="22" id="KW-1185">Reference proteome</keyword>
<dbReference type="GO" id="GO:0008652">
    <property type="term" value="P:amino acid biosynthetic process"/>
    <property type="evidence" value="ECO:0007669"/>
    <property type="project" value="UniProtKB-KW"/>
</dbReference>
<protein>
    <recommendedName>
        <fullName evidence="8 18">3-dehydroquinate synthase</fullName>
        <shortName evidence="18">DHQS</shortName>
        <ecNumber evidence="7 18">4.2.3.4</ecNumber>
    </recommendedName>
</protein>
<dbReference type="InterPro" id="IPR050071">
    <property type="entry name" value="Dehydroquinate_synthase"/>
</dbReference>
<keyword evidence="17 18" id="KW-0170">Cobalt</keyword>
<dbReference type="NCBIfam" id="TIGR01357">
    <property type="entry name" value="aroB"/>
    <property type="match status" value="1"/>
</dbReference>
<dbReference type="PIRSF" id="PIRSF001455">
    <property type="entry name" value="DHQ_synth"/>
    <property type="match status" value="1"/>
</dbReference>
<evidence type="ECO:0000256" key="14">
    <source>
        <dbReference type="ARBA" id="ARBA00023027"/>
    </source>
</evidence>
<sequence length="357" mass="38214">MTATPTLSVSLGERSYPIYIGSGLLAAGFDLTKFVRGPAALIVSNETVAPLYLDKVLGLLPSRKVRHLNLRDGEAYKNLQSVSEILDELATSGAGRDTTVIALGGGVVGDISGFAAATYMRGVPFIQIPTTLLSQVDSSVGGKTGVNHERGKNLIGAFYQPGLVLIDTDTLQTLPHRELSAGLAEVIKHGAIVDAGFFRWLEENIETLIARDPDALAYAIRRCCEIKAAVVAEDEREHGRRALLNFGHTFGHAIENNLGYGEWLHGEAVAAGMVMAARLSGLADAQLQRLQNLLVAARLPVAPPPIGATTMRAAMGLDKKIQDNRLRFVLLRELGDAYLDADVDESRLDDVLAQAGP</sequence>
<dbReference type="Gene3D" id="1.20.1090.10">
    <property type="entry name" value="Dehydroquinate synthase-like - alpha domain"/>
    <property type="match status" value="1"/>
</dbReference>
<dbReference type="InterPro" id="IPR030960">
    <property type="entry name" value="DHQS/DOIS_N"/>
</dbReference>
<dbReference type="SUPFAM" id="SSF56796">
    <property type="entry name" value="Dehydroquinate synthase-like"/>
    <property type="match status" value="1"/>
</dbReference>
<evidence type="ECO:0000256" key="13">
    <source>
        <dbReference type="ARBA" id="ARBA00022833"/>
    </source>
</evidence>
<feature type="domain" description="3-dehydroquinate synthase N-terminal" evidence="19">
    <location>
        <begin position="69"/>
        <end position="180"/>
    </location>
</feature>
<dbReference type="GO" id="GO:0005737">
    <property type="term" value="C:cytoplasm"/>
    <property type="evidence" value="ECO:0007669"/>
    <property type="project" value="UniProtKB-SubCell"/>
</dbReference>
<keyword evidence="13 18" id="KW-0862">Zinc</keyword>
<gene>
    <name evidence="18" type="primary">aroB</name>
    <name evidence="21" type="ORF">BA177_17875</name>
</gene>
<dbReference type="InterPro" id="IPR030963">
    <property type="entry name" value="DHQ_synth_fam"/>
</dbReference>
<comment type="subcellular location">
    <subcellularLocation>
        <location evidence="4 18">Cytoplasm</location>
    </subcellularLocation>
</comment>
<feature type="binding site" evidence="18">
    <location>
        <position position="265"/>
    </location>
    <ligand>
        <name>Zn(2+)</name>
        <dbReference type="ChEBI" id="CHEBI:29105"/>
    </ligand>
</feature>
<evidence type="ECO:0000259" key="19">
    <source>
        <dbReference type="Pfam" id="PF01761"/>
    </source>
</evidence>
<dbReference type="Pfam" id="PF24621">
    <property type="entry name" value="DHQS_C"/>
    <property type="match status" value="1"/>
</dbReference>
<dbReference type="KEGG" id="woc:BA177_17875"/>
<dbReference type="InterPro" id="IPR016037">
    <property type="entry name" value="DHQ_synth_AroB"/>
</dbReference>
<dbReference type="GO" id="GO:0046872">
    <property type="term" value="F:metal ion binding"/>
    <property type="evidence" value="ECO:0007669"/>
    <property type="project" value="UniProtKB-KW"/>
</dbReference>
<evidence type="ECO:0000313" key="21">
    <source>
        <dbReference type="EMBL" id="ANO52806.1"/>
    </source>
</evidence>
<feature type="binding site" evidence="18">
    <location>
        <position position="185"/>
    </location>
    <ligand>
        <name>Zn(2+)</name>
        <dbReference type="ChEBI" id="CHEBI:29105"/>
    </ligand>
</feature>
<dbReference type="GO" id="GO:0000166">
    <property type="term" value="F:nucleotide binding"/>
    <property type="evidence" value="ECO:0007669"/>
    <property type="project" value="UniProtKB-KW"/>
</dbReference>
<dbReference type="EC" id="4.2.3.4" evidence="7 18"/>
<keyword evidence="10 18" id="KW-0028">Amino-acid biosynthesis</keyword>
<evidence type="ECO:0000256" key="2">
    <source>
        <dbReference type="ARBA" id="ARBA00001911"/>
    </source>
</evidence>
<dbReference type="PANTHER" id="PTHR43622:SF7">
    <property type="entry name" value="3-DEHYDROQUINATE SYNTHASE, CHLOROPLASTIC"/>
    <property type="match status" value="1"/>
</dbReference>
<dbReference type="OrthoDB" id="9806583at2"/>
<evidence type="ECO:0000256" key="11">
    <source>
        <dbReference type="ARBA" id="ARBA00022723"/>
    </source>
</evidence>
<dbReference type="GO" id="GO:0003856">
    <property type="term" value="F:3-dehydroquinate synthase activity"/>
    <property type="evidence" value="ECO:0007669"/>
    <property type="project" value="UniProtKB-UniRule"/>
</dbReference>
<evidence type="ECO:0000256" key="6">
    <source>
        <dbReference type="ARBA" id="ARBA00005412"/>
    </source>
</evidence>
<dbReference type="EMBL" id="CP016268">
    <property type="protein sequence ID" value="ANO52806.1"/>
    <property type="molecule type" value="Genomic_DNA"/>
</dbReference>